<dbReference type="PANTHER" id="PTHR23513">
    <property type="entry name" value="INTEGRAL MEMBRANE EFFLUX PROTEIN-RELATED"/>
    <property type="match status" value="1"/>
</dbReference>
<keyword evidence="4 7" id="KW-0812">Transmembrane</keyword>
<keyword evidence="10" id="KW-1185">Reference proteome</keyword>
<dbReference type="CDD" id="cd06173">
    <property type="entry name" value="MFS_MefA_like"/>
    <property type="match status" value="1"/>
</dbReference>
<feature type="transmembrane region" description="Helical" evidence="7">
    <location>
        <begin position="75"/>
        <end position="95"/>
    </location>
</feature>
<dbReference type="RefSeq" id="WP_187529220.1">
    <property type="nucleotide sequence ID" value="NZ_CP060724.1"/>
</dbReference>
<name>A0A7G9T5L2_9LACO</name>
<keyword evidence="6 7" id="KW-0472">Membrane</keyword>
<keyword evidence="3" id="KW-1003">Cell membrane</keyword>
<dbReference type="InterPro" id="IPR011701">
    <property type="entry name" value="MFS"/>
</dbReference>
<evidence type="ECO:0000256" key="3">
    <source>
        <dbReference type="ARBA" id="ARBA00022475"/>
    </source>
</evidence>
<dbReference type="GO" id="GO:0005886">
    <property type="term" value="C:plasma membrane"/>
    <property type="evidence" value="ECO:0007669"/>
    <property type="project" value="UniProtKB-SubCell"/>
</dbReference>
<evidence type="ECO:0000256" key="1">
    <source>
        <dbReference type="ARBA" id="ARBA00004651"/>
    </source>
</evidence>
<evidence type="ECO:0000313" key="10">
    <source>
        <dbReference type="Proteomes" id="UP000515800"/>
    </source>
</evidence>
<dbReference type="PANTHER" id="PTHR23513:SF6">
    <property type="entry name" value="MAJOR FACILITATOR SUPERFAMILY ASSOCIATED DOMAIN-CONTAINING PROTEIN"/>
    <property type="match status" value="1"/>
</dbReference>
<dbReference type="Gene3D" id="1.20.1250.20">
    <property type="entry name" value="MFS general substrate transporter like domains"/>
    <property type="match status" value="1"/>
</dbReference>
<evidence type="ECO:0000256" key="6">
    <source>
        <dbReference type="ARBA" id="ARBA00023136"/>
    </source>
</evidence>
<dbReference type="GO" id="GO:0022857">
    <property type="term" value="F:transmembrane transporter activity"/>
    <property type="evidence" value="ECO:0007669"/>
    <property type="project" value="InterPro"/>
</dbReference>
<dbReference type="InterPro" id="IPR020846">
    <property type="entry name" value="MFS_dom"/>
</dbReference>
<feature type="transmembrane region" description="Helical" evidence="7">
    <location>
        <begin position="226"/>
        <end position="246"/>
    </location>
</feature>
<dbReference type="AlphaFoldDB" id="A0A7G9T5L2"/>
<dbReference type="Proteomes" id="UP000515800">
    <property type="component" value="Chromosome"/>
</dbReference>
<feature type="domain" description="Major facilitator superfamily (MFS) profile" evidence="8">
    <location>
        <begin position="1"/>
        <end position="396"/>
    </location>
</feature>
<evidence type="ECO:0000256" key="4">
    <source>
        <dbReference type="ARBA" id="ARBA00022692"/>
    </source>
</evidence>
<feature type="transmembrane region" description="Helical" evidence="7">
    <location>
        <begin position="291"/>
        <end position="324"/>
    </location>
</feature>
<feature type="transmembrane region" description="Helical" evidence="7">
    <location>
        <begin position="101"/>
        <end position="120"/>
    </location>
</feature>
<keyword evidence="5 7" id="KW-1133">Transmembrane helix</keyword>
<feature type="transmembrane region" description="Helical" evidence="7">
    <location>
        <begin position="258"/>
        <end position="279"/>
    </location>
</feature>
<feature type="transmembrane region" description="Helical" evidence="7">
    <location>
        <begin position="170"/>
        <end position="190"/>
    </location>
</feature>
<dbReference type="EMBL" id="CP060724">
    <property type="protein sequence ID" value="QNN75387.1"/>
    <property type="molecule type" value="Genomic_DNA"/>
</dbReference>
<feature type="transmembrane region" description="Helical" evidence="7">
    <location>
        <begin position="141"/>
        <end position="164"/>
    </location>
</feature>
<protein>
    <submittedName>
        <fullName evidence="9">MFS transporter</fullName>
    </submittedName>
</protein>
<sequence>MEMNQKKQLFSLPLLASNFASVFGDGIYRFALNWFLVATFGDAKLLGWLTGFGFVVFLACDLLVGILLDRYNRKLLLMGADLGGGIGLLILAWFLNPNQPQIWLLFVITFILNVDISFAYPAGRSILPDVIQRDRVARFNAWISMAFTSGQALGPLAGGVLLSFKWIDLRIFLLIYGVMLIITAGINALIRYHPEPMVREDTPIFQSIIAGYQYVFKTPKLFESMLLAMWANFFFEGFLIATPYLVQKIYGGDASSYSSMLSFAAIAGLLAGVVLARLPQLNSLKTAYLDLIVMGVALIIGAFLPILPVLTLLVILAGCVRTAVTVKVNTVNQQESQPNYLGRVMSISFFSIDLWVPLIVIMIGYIVEPLGAKILLMFGLLLLIGIGTIYWFVKKR</sequence>
<evidence type="ECO:0000313" key="9">
    <source>
        <dbReference type="EMBL" id="QNN75387.1"/>
    </source>
</evidence>
<organism evidence="9 10">
    <name type="scientific">Weissella diestrammenae</name>
    <dbReference type="NCBI Taxonomy" id="1162633"/>
    <lineage>
        <taxon>Bacteria</taxon>
        <taxon>Bacillati</taxon>
        <taxon>Bacillota</taxon>
        <taxon>Bacilli</taxon>
        <taxon>Lactobacillales</taxon>
        <taxon>Lactobacillaceae</taxon>
        <taxon>Weissella</taxon>
    </lineage>
</organism>
<reference evidence="9 10" key="1">
    <citation type="submission" date="2020-08" db="EMBL/GenBank/DDBJ databases">
        <title>Genome sequence of Weissella diestrammenae KACC 16890T.</title>
        <authorList>
            <person name="Hyun D.-W."/>
            <person name="Bae J.-W."/>
        </authorList>
    </citation>
    <scope>NUCLEOTIDE SEQUENCE [LARGE SCALE GENOMIC DNA]</scope>
    <source>
        <strain evidence="9 10">KACC 16890</strain>
    </source>
</reference>
<feature type="transmembrane region" description="Helical" evidence="7">
    <location>
        <begin position="374"/>
        <end position="393"/>
    </location>
</feature>
<accession>A0A7G9T5L2</accession>
<evidence type="ECO:0000259" key="8">
    <source>
        <dbReference type="PROSITE" id="PS50850"/>
    </source>
</evidence>
<dbReference type="SUPFAM" id="SSF103473">
    <property type="entry name" value="MFS general substrate transporter"/>
    <property type="match status" value="1"/>
</dbReference>
<comment type="subcellular location">
    <subcellularLocation>
        <location evidence="1">Cell membrane</location>
        <topology evidence="1">Multi-pass membrane protein</topology>
    </subcellularLocation>
</comment>
<evidence type="ECO:0000256" key="7">
    <source>
        <dbReference type="SAM" id="Phobius"/>
    </source>
</evidence>
<evidence type="ECO:0000256" key="5">
    <source>
        <dbReference type="ARBA" id="ARBA00022989"/>
    </source>
</evidence>
<dbReference type="InterPro" id="IPR036259">
    <property type="entry name" value="MFS_trans_sf"/>
</dbReference>
<feature type="transmembrane region" description="Helical" evidence="7">
    <location>
        <begin position="48"/>
        <end position="68"/>
    </location>
</feature>
<keyword evidence="2" id="KW-0813">Transport</keyword>
<dbReference type="Pfam" id="PF07690">
    <property type="entry name" value="MFS_1"/>
    <property type="match status" value="1"/>
</dbReference>
<dbReference type="PROSITE" id="PS50850">
    <property type="entry name" value="MFS"/>
    <property type="match status" value="1"/>
</dbReference>
<feature type="transmembrane region" description="Helical" evidence="7">
    <location>
        <begin position="344"/>
        <end position="367"/>
    </location>
</feature>
<gene>
    <name evidence="9" type="ORF">H9L19_00325</name>
</gene>
<proteinExistence type="predicted"/>
<evidence type="ECO:0000256" key="2">
    <source>
        <dbReference type="ARBA" id="ARBA00022448"/>
    </source>
</evidence>
<dbReference type="KEGG" id="wdi:H9L19_00325"/>